<dbReference type="InterPro" id="IPR041387">
    <property type="entry name" value="FHOD1_GBD_N"/>
</dbReference>
<comment type="caution">
    <text evidence="2">The sequence shown here is derived from an EMBL/GenBank/DDBJ whole genome shotgun (WGS) entry which is preliminary data.</text>
</comment>
<name>A0AAV7XHB8_9NEOP</name>
<dbReference type="GO" id="GO:0005737">
    <property type="term" value="C:cytoplasm"/>
    <property type="evidence" value="ECO:0007669"/>
    <property type="project" value="TreeGrafter"/>
</dbReference>
<dbReference type="EMBL" id="JAPTSV010000008">
    <property type="protein sequence ID" value="KAJ1525461.1"/>
    <property type="molecule type" value="Genomic_DNA"/>
</dbReference>
<proteinExistence type="predicted"/>
<dbReference type="Gene3D" id="1.25.10.10">
    <property type="entry name" value="Leucine-rich Repeat Variant"/>
    <property type="match status" value="1"/>
</dbReference>
<organism evidence="2 3">
    <name type="scientific">Megalurothrips usitatus</name>
    <name type="common">bean blossom thrips</name>
    <dbReference type="NCBI Taxonomy" id="439358"/>
    <lineage>
        <taxon>Eukaryota</taxon>
        <taxon>Metazoa</taxon>
        <taxon>Ecdysozoa</taxon>
        <taxon>Arthropoda</taxon>
        <taxon>Hexapoda</taxon>
        <taxon>Insecta</taxon>
        <taxon>Pterygota</taxon>
        <taxon>Neoptera</taxon>
        <taxon>Paraneoptera</taxon>
        <taxon>Thysanoptera</taxon>
        <taxon>Terebrantia</taxon>
        <taxon>Thripoidea</taxon>
        <taxon>Thripidae</taxon>
        <taxon>Megalurothrips</taxon>
    </lineage>
</organism>
<feature type="domain" description="FHOD1 N-terminal GTPase-binding" evidence="1">
    <location>
        <begin position="26"/>
        <end position="78"/>
    </location>
</feature>
<accession>A0AAV7XHB8</accession>
<dbReference type="PANTHER" id="PTHR45920">
    <property type="entry name" value="FORMIN HOMOLOGY 2 DOMAIN CONTAINING, ISOFORM I"/>
    <property type="match status" value="1"/>
</dbReference>
<protein>
    <recommendedName>
        <fullName evidence="1">FHOD1 N-terminal GTPase-binding domain-containing protein</fullName>
    </recommendedName>
</protein>
<keyword evidence="3" id="KW-1185">Reference proteome</keyword>
<evidence type="ECO:0000313" key="2">
    <source>
        <dbReference type="EMBL" id="KAJ1525461.1"/>
    </source>
</evidence>
<reference evidence="2" key="1">
    <citation type="submission" date="2022-12" db="EMBL/GenBank/DDBJ databases">
        <title>Chromosome-level genome assembly of the bean flower thrips Megalurothrips usitatus.</title>
        <authorList>
            <person name="Ma L."/>
            <person name="Liu Q."/>
            <person name="Li H."/>
            <person name="Cai W."/>
        </authorList>
    </citation>
    <scope>NUCLEOTIDE SEQUENCE</scope>
    <source>
        <strain evidence="2">Cailab_2022a</strain>
    </source>
</reference>
<evidence type="ECO:0000259" key="1">
    <source>
        <dbReference type="Pfam" id="PF18382"/>
    </source>
</evidence>
<dbReference type="GO" id="GO:0005856">
    <property type="term" value="C:cytoskeleton"/>
    <property type="evidence" value="ECO:0007669"/>
    <property type="project" value="TreeGrafter"/>
</dbReference>
<dbReference type="GO" id="GO:0051015">
    <property type="term" value="F:actin filament binding"/>
    <property type="evidence" value="ECO:0007669"/>
    <property type="project" value="TreeGrafter"/>
</dbReference>
<dbReference type="GO" id="GO:0030866">
    <property type="term" value="P:cortical actin cytoskeleton organization"/>
    <property type="evidence" value="ECO:0007669"/>
    <property type="project" value="TreeGrafter"/>
</dbReference>
<dbReference type="Pfam" id="PF18382">
    <property type="entry name" value="Formin_GBD_N"/>
    <property type="match status" value="1"/>
</dbReference>
<gene>
    <name evidence="2" type="ORF">ONE63_010271</name>
</gene>
<sequence length="115" mass="12146">MAPLGTALEAPMAPLAPLAPLGAWVTCRVQYLNDTDPFAYAASYPEPPRPPLHCFNTVQPLAEQLAAVHRLLDAPQRVSVMGGGGGDAHFFTSPEQETSIIRNAAAAAAAAVRRR</sequence>
<dbReference type="InterPro" id="IPR011989">
    <property type="entry name" value="ARM-like"/>
</dbReference>
<dbReference type="PANTHER" id="PTHR45920:SF4">
    <property type="entry name" value="FORMIN HOMOLOGY 2 DOMAIN CONTAINING, ISOFORM I"/>
    <property type="match status" value="1"/>
</dbReference>
<evidence type="ECO:0000313" key="3">
    <source>
        <dbReference type="Proteomes" id="UP001075354"/>
    </source>
</evidence>
<dbReference type="AlphaFoldDB" id="A0AAV7XHB8"/>
<dbReference type="Proteomes" id="UP001075354">
    <property type="component" value="Chromosome 8"/>
</dbReference>